<sequence length="58" mass="6431">MKSTEFKFITYNSRFQAKVKELGLDVSLKGNPGMRKAVWAASADLQLTETQLPASKAK</sequence>
<protein>
    <submittedName>
        <fullName evidence="1">Uncharacterized protein</fullName>
    </submittedName>
</protein>
<gene>
    <name evidence="1" type="ORF">G8K44_003761</name>
</gene>
<comment type="caution">
    <text evidence="1">The sequence shown here is derived from an EMBL/GenBank/DDBJ whole genome shotgun (WGS) entry which is preliminary data.</text>
</comment>
<dbReference type="AlphaFoldDB" id="A0A743IWJ2"/>
<dbReference type="EMBL" id="DAAUIN010000007">
    <property type="protein sequence ID" value="HAF1892341.1"/>
    <property type="molecule type" value="Genomic_DNA"/>
</dbReference>
<reference evidence="1" key="1">
    <citation type="journal article" date="2018" name="Genome Biol.">
        <title>SKESA: strategic k-mer extension for scrupulous assemblies.</title>
        <authorList>
            <person name="Souvorov A."/>
            <person name="Agarwala R."/>
            <person name="Lipman D.J."/>
        </authorList>
    </citation>
    <scope>NUCLEOTIDE SEQUENCE</scope>
    <source>
        <strain evidence="1">MA.MC_07-0072</strain>
    </source>
</reference>
<organism evidence="1">
    <name type="scientific">Salmonella enterica</name>
    <name type="common">Salmonella choleraesuis</name>
    <dbReference type="NCBI Taxonomy" id="28901"/>
    <lineage>
        <taxon>Bacteria</taxon>
        <taxon>Pseudomonadati</taxon>
        <taxon>Pseudomonadota</taxon>
        <taxon>Gammaproteobacteria</taxon>
        <taxon>Enterobacterales</taxon>
        <taxon>Enterobacteriaceae</taxon>
        <taxon>Salmonella</taxon>
    </lineage>
</organism>
<name>A0A743IWJ2_SALER</name>
<proteinExistence type="predicted"/>
<reference evidence="1" key="2">
    <citation type="submission" date="2020-02" db="EMBL/GenBank/DDBJ databases">
        <authorList>
            <consortium name="NCBI Pathogen Detection Project"/>
        </authorList>
    </citation>
    <scope>NUCLEOTIDE SEQUENCE</scope>
    <source>
        <strain evidence="1">MA.MC_07-0072</strain>
    </source>
</reference>
<accession>A0A743IWJ2</accession>
<evidence type="ECO:0000313" key="1">
    <source>
        <dbReference type="EMBL" id="HAF1892341.1"/>
    </source>
</evidence>